<reference evidence="4" key="1">
    <citation type="submission" date="2021-01" db="EMBL/GenBank/DDBJ databases">
        <authorList>
            <person name="Bezrukov I."/>
        </authorList>
    </citation>
    <scope>NUCLEOTIDE SEQUENCE</scope>
</reference>
<dbReference type="PANTHER" id="PTHR47293">
    <property type="entry name" value="JACALIN-RELATED LECTIN 3"/>
    <property type="match status" value="1"/>
</dbReference>
<dbReference type="SUPFAM" id="SSF51101">
    <property type="entry name" value="Mannose-binding lectins"/>
    <property type="match status" value="1"/>
</dbReference>
<dbReference type="EMBL" id="LR999454">
    <property type="protein sequence ID" value="CAE6047843.1"/>
    <property type="molecule type" value="Genomic_DNA"/>
</dbReference>
<accession>A0A8S2A643</accession>
<dbReference type="Pfam" id="PF01419">
    <property type="entry name" value="Jacalin"/>
    <property type="match status" value="1"/>
</dbReference>
<comment type="similarity">
    <text evidence="1">Belongs to the jacalin lectin family.</text>
</comment>
<evidence type="ECO:0000256" key="1">
    <source>
        <dbReference type="ARBA" id="ARBA00006568"/>
    </source>
</evidence>
<proteinExistence type="inferred from homology"/>
<dbReference type="AlphaFoldDB" id="A0A8S2A643"/>
<dbReference type="GO" id="GO:0030246">
    <property type="term" value="F:carbohydrate binding"/>
    <property type="evidence" value="ECO:0007669"/>
    <property type="project" value="UniProtKB-KW"/>
</dbReference>
<gene>
    <name evidence="4" type="ORF">AARE701A_LOCUS11333</name>
</gene>
<protein>
    <recommendedName>
        <fullName evidence="3">Jacalin-type lectin domain-containing protein</fullName>
    </recommendedName>
</protein>
<feature type="domain" description="Jacalin-type lectin" evidence="3">
    <location>
        <begin position="19"/>
        <end position="164"/>
    </location>
</feature>
<dbReference type="InterPro" id="IPR036404">
    <property type="entry name" value="Jacalin-like_lectin_dom_sf"/>
</dbReference>
<evidence type="ECO:0000259" key="3">
    <source>
        <dbReference type="PROSITE" id="PS51752"/>
    </source>
</evidence>
<evidence type="ECO:0000256" key="2">
    <source>
        <dbReference type="ARBA" id="ARBA00022734"/>
    </source>
</evidence>
<keyword evidence="5" id="KW-1185">Reference proteome</keyword>
<evidence type="ECO:0000313" key="4">
    <source>
        <dbReference type="EMBL" id="CAE6047843.1"/>
    </source>
</evidence>
<dbReference type="PROSITE" id="PS51752">
    <property type="entry name" value="JACALIN_LECTIN"/>
    <property type="match status" value="1"/>
</dbReference>
<sequence>MFRAGSVGKKSTAEYIDWDENDNEIEMCGDIEWDEKGRTKISRIYIAFDEVIRSFQFGYLENGALVLSAKYGPSEGYNIRVVRLNQDEYVTGLSGVLGMRGGIRNLTFHTNRGKHGPIGRSSDGHPSAYEIEIDPAISDPREFGGFFGSCSLHNLSSIGIYVNPNGTLDSEVQP</sequence>
<dbReference type="SMART" id="SM00915">
    <property type="entry name" value="Jacalin"/>
    <property type="match status" value="1"/>
</dbReference>
<keyword evidence="2" id="KW-0430">Lectin</keyword>
<dbReference type="InterPro" id="IPR001229">
    <property type="entry name" value="Jacalin-like_lectin_dom"/>
</dbReference>
<evidence type="ECO:0000313" key="5">
    <source>
        <dbReference type="Proteomes" id="UP000682877"/>
    </source>
</evidence>
<dbReference type="PANTHER" id="PTHR47293:SF70">
    <property type="entry name" value="JACALIN-RELATED LECTIN 24-RELATED"/>
    <property type="match status" value="1"/>
</dbReference>
<organism evidence="4 5">
    <name type="scientific">Arabidopsis arenosa</name>
    <name type="common">Sand rock-cress</name>
    <name type="synonym">Cardaminopsis arenosa</name>
    <dbReference type="NCBI Taxonomy" id="38785"/>
    <lineage>
        <taxon>Eukaryota</taxon>
        <taxon>Viridiplantae</taxon>
        <taxon>Streptophyta</taxon>
        <taxon>Embryophyta</taxon>
        <taxon>Tracheophyta</taxon>
        <taxon>Spermatophyta</taxon>
        <taxon>Magnoliopsida</taxon>
        <taxon>eudicotyledons</taxon>
        <taxon>Gunneridae</taxon>
        <taxon>Pentapetalae</taxon>
        <taxon>rosids</taxon>
        <taxon>malvids</taxon>
        <taxon>Brassicales</taxon>
        <taxon>Brassicaceae</taxon>
        <taxon>Camelineae</taxon>
        <taxon>Arabidopsis</taxon>
    </lineage>
</organism>
<dbReference type="Proteomes" id="UP000682877">
    <property type="component" value="Chromosome 4"/>
</dbReference>
<dbReference type="Gene3D" id="2.100.10.30">
    <property type="entry name" value="Jacalin-like lectin domain"/>
    <property type="match status" value="1"/>
</dbReference>
<name>A0A8S2A643_ARAAE</name>